<organism evidence="2 3">
    <name type="scientific">Veillonella absiana</name>
    <dbReference type="NCBI Taxonomy" id="3079305"/>
    <lineage>
        <taxon>Bacteria</taxon>
        <taxon>Bacillati</taxon>
        <taxon>Bacillota</taxon>
        <taxon>Negativicutes</taxon>
        <taxon>Veillonellales</taxon>
        <taxon>Veillonellaceae</taxon>
        <taxon>Veillonella</taxon>
    </lineage>
</organism>
<dbReference type="RefSeq" id="WP_317329726.1">
    <property type="nucleotide sequence ID" value="NZ_JAWJZA010000002.1"/>
</dbReference>
<protein>
    <recommendedName>
        <fullName evidence="4">DUF998 domain-containing protein</fullName>
    </recommendedName>
</protein>
<feature type="transmembrane region" description="Helical" evidence="1">
    <location>
        <begin position="145"/>
        <end position="163"/>
    </location>
</feature>
<evidence type="ECO:0000256" key="1">
    <source>
        <dbReference type="SAM" id="Phobius"/>
    </source>
</evidence>
<name>A0ABU3Z7T6_9FIRM</name>
<proteinExistence type="predicted"/>
<keyword evidence="1" id="KW-0812">Transmembrane</keyword>
<sequence>MNFIRIILAILVMSIVPMSLLCSPETFWELGPVETGDLVVLLLGAASCLSWYKLDGVGSYFRPVWKVGGLIFFLSAAREASWGRIFMATGTDSAGPIIPGMSDLWFGTYIHITVGILILILLYMMYKYRHELGDLVYRLLRSKEAMLYFGILIVLLGSATVIWDPNRIKSLGRWHQALEEMSEITAYFSAYALAWKAHLLSQETVVQDRTDKSNVKK</sequence>
<keyword evidence="1" id="KW-1133">Transmembrane helix</keyword>
<dbReference type="EMBL" id="JAWJZB010000004">
    <property type="protein sequence ID" value="MDV5087972.1"/>
    <property type="molecule type" value="Genomic_DNA"/>
</dbReference>
<comment type="caution">
    <text evidence="2">The sequence shown here is derived from an EMBL/GenBank/DDBJ whole genome shotgun (WGS) entry which is preliminary data.</text>
</comment>
<keyword evidence="3" id="KW-1185">Reference proteome</keyword>
<evidence type="ECO:0008006" key="4">
    <source>
        <dbReference type="Google" id="ProtNLM"/>
    </source>
</evidence>
<reference evidence="2 3" key="1">
    <citation type="submission" date="2023-10" db="EMBL/GenBank/DDBJ databases">
        <title>Veillonella sp. nov., isolated from a pig farm feces dump.</title>
        <authorList>
            <person name="Chang Y.-H."/>
        </authorList>
    </citation>
    <scope>NUCLEOTIDE SEQUENCE [LARGE SCALE GENOMIC DNA]</scope>
    <source>
        <strain evidence="2 3">YH-vei2233</strain>
    </source>
</reference>
<evidence type="ECO:0000313" key="2">
    <source>
        <dbReference type="EMBL" id="MDV5087972.1"/>
    </source>
</evidence>
<evidence type="ECO:0000313" key="3">
    <source>
        <dbReference type="Proteomes" id="UP001272515"/>
    </source>
</evidence>
<accession>A0ABU3Z7T6</accession>
<keyword evidence="1" id="KW-0472">Membrane</keyword>
<gene>
    <name evidence="2" type="ORF">RVY80_03805</name>
</gene>
<dbReference type="Proteomes" id="UP001272515">
    <property type="component" value="Unassembled WGS sequence"/>
</dbReference>
<feature type="transmembrane region" description="Helical" evidence="1">
    <location>
        <begin position="105"/>
        <end position="124"/>
    </location>
</feature>